<dbReference type="InterPro" id="IPR052411">
    <property type="entry name" value="c-mor_Regulatory_Protein"/>
</dbReference>
<dbReference type="InterPro" id="IPR009057">
    <property type="entry name" value="Homeodomain-like_sf"/>
</dbReference>
<feature type="domain" description="Mor transcription activator" evidence="1">
    <location>
        <begin position="9"/>
        <end position="108"/>
    </location>
</feature>
<evidence type="ECO:0000259" key="1">
    <source>
        <dbReference type="Pfam" id="PF08765"/>
    </source>
</evidence>
<protein>
    <submittedName>
        <fullName evidence="2">Positive regulator of late transcription</fullName>
    </submittedName>
</protein>
<reference evidence="2 3" key="1">
    <citation type="submission" date="2020-05" db="EMBL/GenBank/DDBJ databases">
        <title>Comparative genomic analysis of denitrifying bacteria from Halomonas genus.</title>
        <authorList>
            <person name="Wang L."/>
            <person name="Shao Z."/>
        </authorList>
    </citation>
    <scope>NUCLEOTIDE SEQUENCE [LARGE SCALE GENOMIC DNA]</scope>
    <source>
        <strain evidence="2 3">A4</strain>
    </source>
</reference>
<dbReference type="Gene3D" id="1.10.10.60">
    <property type="entry name" value="Homeodomain-like"/>
    <property type="match status" value="1"/>
</dbReference>
<gene>
    <name evidence="2" type="ORF">HOP52_19240</name>
</gene>
<evidence type="ECO:0000313" key="2">
    <source>
        <dbReference type="EMBL" id="MCG6659881.1"/>
    </source>
</evidence>
<evidence type="ECO:0000313" key="3">
    <source>
        <dbReference type="Proteomes" id="UP000814385"/>
    </source>
</evidence>
<dbReference type="Proteomes" id="UP000814385">
    <property type="component" value="Unassembled WGS sequence"/>
</dbReference>
<dbReference type="Pfam" id="PF08765">
    <property type="entry name" value="Mor"/>
    <property type="match status" value="1"/>
</dbReference>
<name>A0ABS9PDN4_9GAMM</name>
<organism evidence="2 3">
    <name type="scientific">Billgrantia campisalis</name>
    <dbReference type="NCBI Taxonomy" id="74661"/>
    <lineage>
        <taxon>Bacteria</taxon>
        <taxon>Pseudomonadati</taxon>
        <taxon>Pseudomonadota</taxon>
        <taxon>Gammaproteobacteria</taxon>
        <taxon>Oceanospirillales</taxon>
        <taxon>Halomonadaceae</taxon>
        <taxon>Billgrantia</taxon>
    </lineage>
</organism>
<dbReference type="SUPFAM" id="SSF46689">
    <property type="entry name" value="Homeodomain-like"/>
    <property type="match status" value="1"/>
</dbReference>
<keyword evidence="3" id="KW-1185">Reference proteome</keyword>
<proteinExistence type="predicted"/>
<dbReference type="RefSeq" id="WP_238979149.1">
    <property type="nucleotide sequence ID" value="NZ_JABFUC010000028.1"/>
</dbReference>
<dbReference type="PANTHER" id="PTHR37812:SF1">
    <property type="entry name" value="MU-LIKE PROPHAGE FLUMU PROTEIN C"/>
    <property type="match status" value="1"/>
</dbReference>
<sequence length="112" mass="13149">MSEQKREHKWPKKLMEVTDVAEQALVNHGLEQNRSRELAKVVIKALAFLHGGRVFYFPKGEGLDLALRDREIWERFDGHNHEELSREHGLTTTRIYGILAEQRKLRQSDKET</sequence>
<dbReference type="EMBL" id="JABFUC010000028">
    <property type="protein sequence ID" value="MCG6659881.1"/>
    <property type="molecule type" value="Genomic_DNA"/>
</dbReference>
<comment type="caution">
    <text evidence="2">The sequence shown here is derived from an EMBL/GenBank/DDBJ whole genome shotgun (WGS) entry which is preliminary data.</text>
</comment>
<dbReference type="InterPro" id="IPR014875">
    <property type="entry name" value="Mor_transcription_activator"/>
</dbReference>
<dbReference type="PANTHER" id="PTHR37812">
    <property type="entry name" value="MU-LIKE PROPHAGE FLUMU PROTEIN C"/>
    <property type="match status" value="1"/>
</dbReference>
<accession>A0ABS9PDN4</accession>